<dbReference type="InterPro" id="IPR004753">
    <property type="entry name" value="MreB"/>
</dbReference>
<dbReference type="Pfam" id="PF04085">
    <property type="entry name" value="MreC"/>
    <property type="match status" value="1"/>
</dbReference>
<dbReference type="FunFam" id="3.30.420.40:FF:000016">
    <property type="entry name" value="Rod shape-determining protein mreB"/>
    <property type="match status" value="1"/>
</dbReference>
<dbReference type="InterPro" id="IPR042175">
    <property type="entry name" value="Cell/Rod_MreC_2"/>
</dbReference>
<gene>
    <name evidence="12" type="primary">mreB_1</name>
    <name evidence="12" type="ORF">Bhyg_00175</name>
</gene>
<keyword evidence="6" id="KW-0067">ATP-binding</keyword>
<evidence type="ECO:0000256" key="8">
    <source>
        <dbReference type="ARBA" id="ARBA00023458"/>
    </source>
</evidence>
<keyword evidence="7" id="KW-0133">Cell shape</keyword>
<dbReference type="GO" id="GO:0005524">
    <property type="term" value="F:ATP binding"/>
    <property type="evidence" value="ECO:0007669"/>
    <property type="project" value="UniProtKB-KW"/>
</dbReference>
<dbReference type="InterPro" id="IPR043129">
    <property type="entry name" value="ATPase_NBD"/>
</dbReference>
<evidence type="ECO:0000256" key="6">
    <source>
        <dbReference type="ARBA" id="ARBA00022840"/>
    </source>
</evidence>
<dbReference type="InterPro" id="IPR042177">
    <property type="entry name" value="Cell/Rod_1"/>
</dbReference>
<feature type="coiled-coil region" evidence="10">
    <location>
        <begin position="342"/>
        <end position="372"/>
    </location>
</feature>
<dbReference type="InterPro" id="IPR056546">
    <property type="entry name" value="MreB_MamK-like"/>
</dbReference>
<dbReference type="SUPFAM" id="SSF53067">
    <property type="entry name" value="Actin-like ATPase domain"/>
    <property type="match status" value="2"/>
</dbReference>
<evidence type="ECO:0000256" key="9">
    <source>
        <dbReference type="ARBA" id="ARBA00032089"/>
    </source>
</evidence>
<evidence type="ECO:0000256" key="4">
    <source>
        <dbReference type="ARBA" id="ARBA00022490"/>
    </source>
</evidence>
<dbReference type="GO" id="GO:0005737">
    <property type="term" value="C:cytoplasm"/>
    <property type="evidence" value="ECO:0007669"/>
    <property type="project" value="UniProtKB-SubCell"/>
</dbReference>
<evidence type="ECO:0000256" key="5">
    <source>
        <dbReference type="ARBA" id="ARBA00022741"/>
    </source>
</evidence>
<dbReference type="PRINTS" id="PR01652">
    <property type="entry name" value="SHAPEPROTEIN"/>
</dbReference>
<evidence type="ECO:0000256" key="3">
    <source>
        <dbReference type="ARBA" id="ARBA00013855"/>
    </source>
</evidence>
<evidence type="ECO:0000313" key="12">
    <source>
        <dbReference type="EMBL" id="KAJ6644978.1"/>
    </source>
</evidence>
<keyword evidence="5" id="KW-0547">Nucleotide-binding</keyword>
<feature type="domain" description="Rod shape-determining protein MreC beta-barrel core" evidence="11">
    <location>
        <begin position="379"/>
        <end position="516"/>
    </location>
</feature>
<dbReference type="PANTHER" id="PTHR42749">
    <property type="entry name" value="CELL SHAPE-DETERMINING PROTEIN MREB"/>
    <property type="match status" value="1"/>
</dbReference>
<keyword evidence="13" id="KW-1185">Reference proteome</keyword>
<sequence>MIAKFFNKFASDIAIDLGTANTLVYVKGKGIVLNEPSVVALIKEKGTFTPYAFGHEAKIMLGRTPKDIEAKRPLKDGVIADFKGAEEMIKYFIRTVHNRRSFTGPTIIICVPSGSTPVERRAIQEAAESAGGRDVYLIEEPMAAAIGAGLPVTEATGSMIVDIGGGTTEVAVLSLGGIVYSRSVRVGGDKMDESIISYIRRHYNLLIGEATAEKIKKEIGTAFVDDDLEPRVMEIKGRDLVHGIPKEMLLNEKQIADSLIEPVGQIVEAVKVALEFTPPELSSDIVDKGIVMTGGGALLRNLDYVLKEATNLPIIISEQALSCVALGTARENVELQLELARLKHLQNELYIIQAENKELKELLSVVEEEQYKYIAAKLISVTINPFNKTATIAAGAKHGIETNQVVTHAAGLVGRVIQVSNNYSKIILINDINSRIPITTTLSKQKGIMSGDGNDSRILYLSQDNLIQKGEKVITSGHGSIYPSGITVGYVDSINKGNITVKPTIELSNMKFVNVLLPK</sequence>
<dbReference type="InterPro" id="IPR007221">
    <property type="entry name" value="MreC"/>
</dbReference>
<keyword evidence="4" id="KW-0963">Cytoplasm</keyword>
<dbReference type="Proteomes" id="UP001151699">
    <property type="component" value="Chromosome A"/>
</dbReference>
<comment type="similarity">
    <text evidence="2">Belongs to the MreC family.</text>
</comment>
<evidence type="ECO:0000256" key="10">
    <source>
        <dbReference type="SAM" id="Coils"/>
    </source>
</evidence>
<evidence type="ECO:0000256" key="7">
    <source>
        <dbReference type="ARBA" id="ARBA00022960"/>
    </source>
</evidence>
<comment type="caution">
    <text evidence="12">The sequence shown here is derived from an EMBL/GenBank/DDBJ whole genome shotgun (WGS) entry which is preliminary data.</text>
</comment>
<dbReference type="NCBIfam" id="TIGR00904">
    <property type="entry name" value="mreB"/>
    <property type="match status" value="1"/>
</dbReference>
<evidence type="ECO:0000256" key="1">
    <source>
        <dbReference type="ARBA" id="ARBA00004496"/>
    </source>
</evidence>
<dbReference type="GO" id="GO:0008360">
    <property type="term" value="P:regulation of cell shape"/>
    <property type="evidence" value="ECO:0007669"/>
    <property type="project" value="UniProtKB-KW"/>
</dbReference>
<evidence type="ECO:0000313" key="13">
    <source>
        <dbReference type="Proteomes" id="UP001151699"/>
    </source>
</evidence>
<comment type="similarity">
    <text evidence="8">Belongs to the FtsA/MreB family.</text>
</comment>
<evidence type="ECO:0000259" key="11">
    <source>
        <dbReference type="Pfam" id="PF04085"/>
    </source>
</evidence>
<comment type="subcellular location">
    <subcellularLocation>
        <location evidence="1">Cytoplasm</location>
    </subcellularLocation>
</comment>
<organism evidence="12 13">
    <name type="scientific">Pseudolycoriella hygida</name>
    <dbReference type="NCBI Taxonomy" id="35572"/>
    <lineage>
        <taxon>Eukaryota</taxon>
        <taxon>Metazoa</taxon>
        <taxon>Ecdysozoa</taxon>
        <taxon>Arthropoda</taxon>
        <taxon>Hexapoda</taxon>
        <taxon>Insecta</taxon>
        <taxon>Pterygota</taxon>
        <taxon>Neoptera</taxon>
        <taxon>Endopterygota</taxon>
        <taxon>Diptera</taxon>
        <taxon>Nematocera</taxon>
        <taxon>Sciaroidea</taxon>
        <taxon>Sciaridae</taxon>
        <taxon>Pseudolycoriella</taxon>
    </lineage>
</organism>
<dbReference type="Gene3D" id="2.40.10.340">
    <property type="entry name" value="Rod shape-determining protein MreC, domain 1"/>
    <property type="match status" value="1"/>
</dbReference>
<dbReference type="NCBIfam" id="TIGR00219">
    <property type="entry name" value="mreC"/>
    <property type="match status" value="1"/>
</dbReference>
<dbReference type="NCBIfam" id="NF010539">
    <property type="entry name" value="PRK13927.1"/>
    <property type="match status" value="1"/>
</dbReference>
<evidence type="ECO:0000256" key="2">
    <source>
        <dbReference type="ARBA" id="ARBA00009369"/>
    </source>
</evidence>
<dbReference type="Pfam" id="PF06723">
    <property type="entry name" value="MreB_Mbl"/>
    <property type="match status" value="1"/>
</dbReference>
<dbReference type="GO" id="GO:0000902">
    <property type="term" value="P:cell morphogenesis"/>
    <property type="evidence" value="ECO:0007669"/>
    <property type="project" value="InterPro"/>
</dbReference>
<name>A0A9Q0S5N3_9DIPT</name>
<dbReference type="CDD" id="cd10225">
    <property type="entry name" value="ASKHA_NBD_MreB-like"/>
    <property type="match status" value="1"/>
</dbReference>
<dbReference type="Gene3D" id="3.30.420.40">
    <property type="match status" value="3"/>
</dbReference>
<proteinExistence type="inferred from homology"/>
<dbReference type="HAMAP" id="MF_02207">
    <property type="entry name" value="MreB"/>
    <property type="match status" value="1"/>
</dbReference>
<accession>A0A9Q0S5N3</accession>
<keyword evidence="10" id="KW-0175">Coiled coil</keyword>
<dbReference type="EMBL" id="WJQU01000001">
    <property type="protein sequence ID" value="KAJ6644978.1"/>
    <property type="molecule type" value="Genomic_DNA"/>
</dbReference>
<dbReference type="AlphaFoldDB" id="A0A9Q0S5N3"/>
<dbReference type="InterPro" id="IPR055342">
    <property type="entry name" value="MreC_beta-barrel_core"/>
</dbReference>
<dbReference type="OrthoDB" id="2320050at2759"/>
<dbReference type="Gene3D" id="2.40.10.350">
    <property type="entry name" value="Rod shape-determining protein MreC, domain 2"/>
    <property type="match status" value="1"/>
</dbReference>
<protein>
    <recommendedName>
        <fullName evidence="3">Cell shape-determining protein MreC</fullName>
    </recommendedName>
    <alternativeName>
        <fullName evidence="9">Cell shape protein MreC</fullName>
    </alternativeName>
</protein>
<dbReference type="PANTHER" id="PTHR42749:SF1">
    <property type="entry name" value="CELL SHAPE-DETERMINING PROTEIN MREB"/>
    <property type="match status" value="1"/>
</dbReference>
<reference evidence="12" key="1">
    <citation type="submission" date="2022-07" db="EMBL/GenBank/DDBJ databases">
        <authorList>
            <person name="Trinca V."/>
            <person name="Uliana J.V.C."/>
            <person name="Torres T.T."/>
            <person name="Ward R.J."/>
            <person name="Monesi N."/>
        </authorList>
    </citation>
    <scope>NUCLEOTIDE SEQUENCE</scope>
    <source>
        <strain evidence="12">HSMRA1968</strain>
        <tissue evidence="12">Whole embryos</tissue>
    </source>
</reference>